<evidence type="ECO:0000313" key="8">
    <source>
        <dbReference type="Proteomes" id="UP000247702"/>
    </source>
</evidence>
<comment type="caution">
    <text evidence="6">The sequence shown here is derived from an EMBL/GenBank/DDBJ whole genome shotgun (WGS) entry which is preliminary data.</text>
</comment>
<keyword evidence="5" id="KW-0812">Transmembrane</keyword>
<reference evidence="6 8" key="1">
    <citation type="submission" date="2017-11" db="EMBL/GenBank/DDBJ databases">
        <title>The genome of Rhizophagus clarus HR1 reveals common genetic basis of auxotrophy among arbuscular mycorrhizal fungi.</title>
        <authorList>
            <person name="Kobayashi Y."/>
        </authorList>
    </citation>
    <scope>NUCLEOTIDE SEQUENCE [LARGE SCALE GENOMIC DNA]</scope>
    <source>
        <strain evidence="6 8">HR1</strain>
    </source>
</reference>
<reference evidence="7" key="2">
    <citation type="submission" date="2019-10" db="EMBL/GenBank/DDBJ databases">
        <title>Conservation and host-specific expression of non-tandemly repeated heterogenous ribosome RNA gene in arbuscular mycorrhizal fungi.</title>
        <authorList>
            <person name="Maeda T."/>
            <person name="Kobayashi Y."/>
            <person name="Nakagawa T."/>
            <person name="Ezawa T."/>
            <person name="Yamaguchi K."/>
            <person name="Bino T."/>
            <person name="Nishimoto Y."/>
            <person name="Shigenobu S."/>
            <person name="Kawaguchi M."/>
        </authorList>
    </citation>
    <scope>NUCLEOTIDE SEQUENCE</scope>
    <source>
        <strain evidence="7">HR1</strain>
    </source>
</reference>
<dbReference type="PRINTS" id="PR00463">
    <property type="entry name" value="EP450I"/>
</dbReference>
<feature type="binding site" description="axial binding residue" evidence="3">
    <location>
        <position position="487"/>
    </location>
    <ligand>
        <name>heme</name>
        <dbReference type="ChEBI" id="CHEBI:30413"/>
    </ligand>
    <ligandPart>
        <name>Fe</name>
        <dbReference type="ChEBI" id="CHEBI:18248"/>
    </ligandPart>
</feature>
<dbReference type="GO" id="GO:0004497">
    <property type="term" value="F:monooxygenase activity"/>
    <property type="evidence" value="ECO:0007669"/>
    <property type="project" value="UniProtKB-KW"/>
</dbReference>
<sequence length="540" mass="62851">MNLKLFNLLENFDYLTLVGITLIFYVTHYYIKYFNRINPLSGPFPFPFFGNLPQLYIGHGGNFKKFFNYNQKKYGDIFEVTLSARIIVLNRSEHIEKLLSAATKNPHLAKTSEESGKGFRELGVAGKGLIFNQDFKSWRYNRQFFTRAILSPKFSHEATHWINNFFEDFESYMDRLYIYGDNKKAVDFSTWTNQFTNDTVISLLTGESSYTMAGYFNELSNNEKAEHSSALIDETVNFVHAIRKFIMGFLMFQIVPSFLRHYFPYFKNKSDDMMQNMEYLNQRFDSIIKKRRKIIENTPLDKPLSNDILTSIIVANTPRDFNYKNANREAIRPMTDPEIRGIIFDGIVAGTDTTANTILYIIYSLAHNQDIKKKMLEEIDSVFQDNNTRPITEEDYHKLRYCEAIVKEVSRMHTIVNTIQRCLARPEEIAGYQWPANTCMRINIDAIHHNSDCWEDPDKFNPDRWLVEGFEPKKNSFVSFGGGLRFCPGRKLAMIELVCFMALLFRKYDVDLADMEAPLKTASASLTVCTELLVKIKLRN</sequence>
<keyword evidence="3 4" id="KW-0349">Heme</keyword>
<dbReference type="CDD" id="cd00302">
    <property type="entry name" value="cytochrome_P450"/>
    <property type="match status" value="1"/>
</dbReference>
<evidence type="ECO:0000256" key="3">
    <source>
        <dbReference type="PIRSR" id="PIRSR602401-1"/>
    </source>
</evidence>
<dbReference type="EMBL" id="BEXD01002424">
    <property type="protein sequence ID" value="GBB98249.1"/>
    <property type="molecule type" value="Genomic_DNA"/>
</dbReference>
<name>A0A2Z6RM89_9GLOM</name>
<dbReference type="PANTHER" id="PTHR24301">
    <property type="entry name" value="THROMBOXANE-A SYNTHASE"/>
    <property type="match status" value="1"/>
</dbReference>
<evidence type="ECO:0000256" key="1">
    <source>
        <dbReference type="ARBA" id="ARBA00022723"/>
    </source>
</evidence>
<evidence type="ECO:0000313" key="6">
    <source>
        <dbReference type="EMBL" id="GBB98249.1"/>
    </source>
</evidence>
<protein>
    <submittedName>
        <fullName evidence="7">Cytochrome P450</fullName>
    </submittedName>
</protein>
<dbReference type="EMBL" id="BLAL01000285">
    <property type="protein sequence ID" value="GES99806.1"/>
    <property type="molecule type" value="Genomic_DNA"/>
</dbReference>
<keyword evidence="5" id="KW-0472">Membrane</keyword>
<dbReference type="InterPro" id="IPR001128">
    <property type="entry name" value="Cyt_P450"/>
</dbReference>
<dbReference type="GO" id="GO:0016705">
    <property type="term" value="F:oxidoreductase activity, acting on paired donors, with incorporation or reduction of molecular oxygen"/>
    <property type="evidence" value="ECO:0007669"/>
    <property type="project" value="InterPro"/>
</dbReference>
<keyword evidence="2 3" id="KW-0408">Iron</keyword>
<accession>A0A2Z6RM89</accession>
<evidence type="ECO:0000313" key="7">
    <source>
        <dbReference type="EMBL" id="GES99806.1"/>
    </source>
</evidence>
<dbReference type="InterPro" id="IPR017972">
    <property type="entry name" value="Cyt_P450_CS"/>
</dbReference>
<dbReference type="PROSITE" id="PS00086">
    <property type="entry name" value="CYTOCHROME_P450"/>
    <property type="match status" value="1"/>
</dbReference>
<dbReference type="GO" id="GO:0020037">
    <property type="term" value="F:heme binding"/>
    <property type="evidence" value="ECO:0007669"/>
    <property type="project" value="InterPro"/>
</dbReference>
<dbReference type="Pfam" id="PF00067">
    <property type="entry name" value="p450"/>
    <property type="match status" value="1"/>
</dbReference>
<dbReference type="GO" id="GO:0005506">
    <property type="term" value="F:iron ion binding"/>
    <property type="evidence" value="ECO:0007669"/>
    <property type="project" value="InterPro"/>
</dbReference>
<keyword evidence="4" id="KW-0503">Monooxygenase</keyword>
<dbReference type="STRING" id="94130.A0A2Z6RM89"/>
<dbReference type="Proteomes" id="UP000615446">
    <property type="component" value="Unassembled WGS sequence"/>
</dbReference>
<dbReference type="SUPFAM" id="SSF48264">
    <property type="entry name" value="Cytochrome P450"/>
    <property type="match status" value="1"/>
</dbReference>
<dbReference type="OrthoDB" id="1470350at2759"/>
<keyword evidence="4" id="KW-0560">Oxidoreductase</keyword>
<evidence type="ECO:0000256" key="2">
    <source>
        <dbReference type="ARBA" id="ARBA00023004"/>
    </source>
</evidence>
<feature type="transmembrane region" description="Helical" evidence="5">
    <location>
        <begin position="12"/>
        <end position="31"/>
    </location>
</feature>
<proteinExistence type="inferred from homology"/>
<dbReference type="InterPro" id="IPR002401">
    <property type="entry name" value="Cyt_P450_E_grp-I"/>
</dbReference>
<keyword evidence="8" id="KW-1185">Reference proteome</keyword>
<dbReference type="PANTHER" id="PTHR24301:SF2">
    <property type="entry name" value="THROMBOXANE-A SYNTHASE"/>
    <property type="match status" value="1"/>
</dbReference>
<evidence type="ECO:0000256" key="4">
    <source>
        <dbReference type="RuleBase" id="RU000461"/>
    </source>
</evidence>
<comment type="cofactor">
    <cofactor evidence="3">
        <name>heme</name>
        <dbReference type="ChEBI" id="CHEBI:30413"/>
    </cofactor>
</comment>
<dbReference type="Proteomes" id="UP000247702">
    <property type="component" value="Unassembled WGS sequence"/>
</dbReference>
<evidence type="ECO:0000256" key="5">
    <source>
        <dbReference type="SAM" id="Phobius"/>
    </source>
</evidence>
<keyword evidence="1 3" id="KW-0479">Metal-binding</keyword>
<comment type="similarity">
    <text evidence="4">Belongs to the cytochrome P450 family.</text>
</comment>
<keyword evidence="5" id="KW-1133">Transmembrane helix</keyword>
<dbReference type="InterPro" id="IPR036396">
    <property type="entry name" value="Cyt_P450_sf"/>
</dbReference>
<dbReference type="Gene3D" id="1.10.630.10">
    <property type="entry name" value="Cytochrome P450"/>
    <property type="match status" value="1"/>
</dbReference>
<dbReference type="PRINTS" id="PR00385">
    <property type="entry name" value="P450"/>
</dbReference>
<dbReference type="AlphaFoldDB" id="A0A2Z6RM89"/>
<organism evidence="6 8">
    <name type="scientific">Rhizophagus clarus</name>
    <dbReference type="NCBI Taxonomy" id="94130"/>
    <lineage>
        <taxon>Eukaryota</taxon>
        <taxon>Fungi</taxon>
        <taxon>Fungi incertae sedis</taxon>
        <taxon>Mucoromycota</taxon>
        <taxon>Glomeromycotina</taxon>
        <taxon>Glomeromycetes</taxon>
        <taxon>Glomerales</taxon>
        <taxon>Glomeraceae</taxon>
        <taxon>Rhizophagus</taxon>
    </lineage>
</organism>
<gene>
    <name evidence="7" type="ORF">RCL2_002628700</name>
    <name evidence="6" type="ORF">RclHR1_03180014</name>
</gene>